<keyword evidence="1 3" id="KW-0378">Hydrolase</keyword>
<sequence length="455" mass="48611">MKRVVIENAHVATVSGDEYPGGHIVVEGDRITAVGPGPAPRTDADPGEVERVDGTGCLATPGLVNSHHHLYQWASQGMAVDGTLFEWLTTLYKPWSKMDAEVVAGAVTAGLGWLAKSGCTTSTDHHYLFPKGRGDLFAAEIEAAREIGVRFHPCRGSMDRGESQGGLPPDEVVEDLDTVLAETEAAIDRYHDPSPGSLLRVAVAPCSPFSVTRELLVESARLARDKGVRLHTHLAETLDEEEHTREQFGMTPAEYMDSIGWLGPDVWLAHCVHLHDTDVKRLAETRTGTAHCPSSNARLGAGIARVSHLLEAGAAVGLGVDGAASAELVPLAGELRQAIYMQRARYGPTALNARQALEMATLGGARCLGREDEIGALAPGRLADIALWRVDGFRAAVDDPVVALAFGPTPPLERLLVGGRTVVDGDTLVTVPQDEAARRGADAQRRLMRLAEEVL</sequence>
<evidence type="ECO:0000259" key="2">
    <source>
        <dbReference type="Pfam" id="PF01979"/>
    </source>
</evidence>
<comment type="caution">
    <text evidence="3">The sequence shown here is derived from an EMBL/GenBank/DDBJ whole genome shotgun (WGS) entry which is preliminary data.</text>
</comment>
<dbReference type="AlphaFoldDB" id="A0A7Y9GB73"/>
<dbReference type="InterPro" id="IPR011059">
    <property type="entry name" value="Metal-dep_hydrolase_composite"/>
</dbReference>
<dbReference type="CDD" id="cd01298">
    <property type="entry name" value="ATZ_TRZ_like"/>
    <property type="match status" value="1"/>
</dbReference>
<name>A0A7Y9GB73_9ACTN</name>
<keyword evidence="4" id="KW-1185">Reference proteome</keyword>
<reference evidence="3 4" key="1">
    <citation type="submission" date="2020-07" db="EMBL/GenBank/DDBJ databases">
        <title>Sequencing the genomes of 1000 actinobacteria strains.</title>
        <authorList>
            <person name="Klenk H.-P."/>
        </authorList>
    </citation>
    <scope>NUCLEOTIDE SEQUENCE [LARGE SCALE GENOMIC DNA]</scope>
    <source>
        <strain evidence="3 4">DSM 43461</strain>
    </source>
</reference>
<organism evidence="3 4">
    <name type="scientific">Actinomadura citrea</name>
    <dbReference type="NCBI Taxonomy" id="46158"/>
    <lineage>
        <taxon>Bacteria</taxon>
        <taxon>Bacillati</taxon>
        <taxon>Actinomycetota</taxon>
        <taxon>Actinomycetes</taxon>
        <taxon>Streptosporangiales</taxon>
        <taxon>Thermomonosporaceae</taxon>
        <taxon>Actinomadura</taxon>
    </lineage>
</organism>
<protein>
    <submittedName>
        <fullName evidence="3">Cytosine/adenosine deaminase-related metal-dependent hydrolase</fullName>
    </submittedName>
</protein>
<evidence type="ECO:0000313" key="4">
    <source>
        <dbReference type="Proteomes" id="UP000591272"/>
    </source>
</evidence>
<evidence type="ECO:0000256" key="1">
    <source>
        <dbReference type="ARBA" id="ARBA00022801"/>
    </source>
</evidence>
<dbReference type="GO" id="GO:0016810">
    <property type="term" value="F:hydrolase activity, acting on carbon-nitrogen (but not peptide) bonds"/>
    <property type="evidence" value="ECO:0007669"/>
    <property type="project" value="InterPro"/>
</dbReference>
<dbReference type="EMBL" id="JACCBT010000001">
    <property type="protein sequence ID" value="NYE11900.1"/>
    <property type="molecule type" value="Genomic_DNA"/>
</dbReference>
<dbReference type="Gene3D" id="3.20.20.140">
    <property type="entry name" value="Metal-dependent hydrolases"/>
    <property type="match status" value="1"/>
</dbReference>
<dbReference type="RefSeq" id="WP_179833207.1">
    <property type="nucleotide sequence ID" value="NZ_BMRD01000014.1"/>
</dbReference>
<dbReference type="Pfam" id="PF01979">
    <property type="entry name" value="Amidohydro_1"/>
    <property type="match status" value="1"/>
</dbReference>
<dbReference type="PANTHER" id="PTHR43794:SF11">
    <property type="entry name" value="AMIDOHYDROLASE-RELATED DOMAIN-CONTAINING PROTEIN"/>
    <property type="match status" value="1"/>
</dbReference>
<dbReference type="Proteomes" id="UP000591272">
    <property type="component" value="Unassembled WGS sequence"/>
</dbReference>
<feature type="domain" description="Amidohydrolase-related" evidence="2">
    <location>
        <begin position="59"/>
        <end position="390"/>
    </location>
</feature>
<dbReference type="SUPFAM" id="SSF51338">
    <property type="entry name" value="Composite domain of metallo-dependent hydrolases"/>
    <property type="match status" value="1"/>
</dbReference>
<dbReference type="PANTHER" id="PTHR43794">
    <property type="entry name" value="AMINOHYDROLASE SSNA-RELATED"/>
    <property type="match status" value="1"/>
</dbReference>
<proteinExistence type="predicted"/>
<accession>A0A7Y9GB73</accession>
<dbReference type="InterPro" id="IPR050287">
    <property type="entry name" value="MTA/SAH_deaminase"/>
</dbReference>
<dbReference type="InterPro" id="IPR032466">
    <property type="entry name" value="Metal_Hydrolase"/>
</dbReference>
<gene>
    <name evidence="3" type="ORF">BJ999_002196</name>
</gene>
<evidence type="ECO:0000313" key="3">
    <source>
        <dbReference type="EMBL" id="NYE11900.1"/>
    </source>
</evidence>
<dbReference type="InterPro" id="IPR006680">
    <property type="entry name" value="Amidohydro-rel"/>
</dbReference>
<dbReference type="NCBIfam" id="NF006055">
    <property type="entry name" value="PRK08203.1"/>
    <property type="match status" value="1"/>
</dbReference>
<dbReference type="SUPFAM" id="SSF51556">
    <property type="entry name" value="Metallo-dependent hydrolases"/>
    <property type="match status" value="1"/>
</dbReference>
<dbReference type="Gene3D" id="2.30.40.10">
    <property type="entry name" value="Urease, subunit C, domain 1"/>
    <property type="match status" value="1"/>
</dbReference>